<keyword evidence="2" id="KW-0805">Transcription regulation</keyword>
<evidence type="ECO:0000256" key="3">
    <source>
        <dbReference type="ARBA" id="ARBA00023125"/>
    </source>
</evidence>
<dbReference type="PANTHER" id="PTHR30204">
    <property type="entry name" value="REDOX-CYCLING DRUG-SENSING TRANSCRIPTIONAL ACTIVATOR SOXR"/>
    <property type="match status" value="1"/>
</dbReference>
<dbReference type="EMBL" id="CP147247">
    <property type="protein sequence ID" value="WYJ89293.1"/>
    <property type="molecule type" value="Genomic_DNA"/>
</dbReference>
<dbReference type="AlphaFoldDB" id="A0A242KDR1"/>
<dbReference type="Gene3D" id="3.20.80.10">
    <property type="entry name" value="Regulatory factor, effector binding domain"/>
    <property type="match status" value="1"/>
</dbReference>
<proteinExistence type="predicted"/>
<dbReference type="InterPro" id="IPR029442">
    <property type="entry name" value="GyrI-like"/>
</dbReference>
<keyword evidence="1" id="KW-0678">Repressor</keyword>
<dbReference type="SMART" id="SM00871">
    <property type="entry name" value="AraC_E_bind"/>
    <property type="match status" value="1"/>
</dbReference>
<dbReference type="InterPro" id="IPR000551">
    <property type="entry name" value="MerR-type_HTH_dom"/>
</dbReference>
<reference evidence="7" key="2">
    <citation type="submission" date="2017-05" db="EMBL/GenBank/DDBJ databases">
        <authorList>
            <consortium name="The Broad Institute Genomics Platform"/>
            <consortium name="The Broad Institute Genomic Center for Infectious Diseases"/>
            <person name="Earl A."/>
            <person name="Manson A."/>
            <person name="Schwartman J."/>
            <person name="Gilmore M."/>
            <person name="Abouelleil A."/>
            <person name="Cao P."/>
            <person name="Chapman S."/>
            <person name="Cusick C."/>
            <person name="Shea T."/>
            <person name="Young S."/>
            <person name="Neafsey D."/>
            <person name="Nusbaum C."/>
            <person name="Birren B."/>
        </authorList>
    </citation>
    <scope>NUCLEOTIDE SEQUENCE</scope>
    <source>
        <strain evidence="7">9E7_DIV0242</strain>
    </source>
</reference>
<dbReference type="InterPro" id="IPR010499">
    <property type="entry name" value="AraC_E-bd"/>
</dbReference>
<reference evidence="6" key="1">
    <citation type="submission" date="2017-05" db="EMBL/GenBank/DDBJ databases">
        <title>The Genome Sequence of Enterococcus sp. 9E7_DIV0242.</title>
        <authorList>
            <consortium name="The Broad Institute Genomics Platform"/>
            <consortium name="The Broad Institute Genomic Center for Infectious Diseases"/>
            <person name="Earl A."/>
            <person name="Manson A."/>
            <person name="Schwartman J."/>
            <person name="Gilmore M."/>
            <person name="Abouelleil A."/>
            <person name="Cao P."/>
            <person name="Chapman S."/>
            <person name="Cusick C."/>
            <person name="Shea T."/>
            <person name="Young S."/>
            <person name="Neafsey D."/>
            <person name="Nusbaum C."/>
            <person name="Birren B."/>
        </authorList>
    </citation>
    <scope>NUCLEOTIDE SEQUENCE [LARGE SCALE GENOMIC DNA]</scope>
    <source>
        <strain evidence="6">9E7_DIV0242</strain>
    </source>
</reference>
<organism evidence="6">
    <name type="scientific">Candidatus Enterococcus clewellii</name>
    <dbReference type="NCBI Taxonomy" id="1834193"/>
    <lineage>
        <taxon>Bacteria</taxon>
        <taxon>Bacillati</taxon>
        <taxon>Bacillota</taxon>
        <taxon>Bacilli</taxon>
        <taxon>Lactobacillales</taxon>
        <taxon>Enterococcaceae</taxon>
        <taxon>Enterococcus</taxon>
    </lineage>
</organism>
<evidence type="ECO:0000313" key="7">
    <source>
        <dbReference type="EMBL" id="WYJ89293.1"/>
    </source>
</evidence>
<feature type="domain" description="HTH merR-type" evidence="5">
    <location>
        <begin position="1"/>
        <end position="70"/>
    </location>
</feature>
<evidence type="ECO:0000256" key="2">
    <source>
        <dbReference type="ARBA" id="ARBA00023015"/>
    </source>
</evidence>
<dbReference type="OrthoDB" id="9773308at2"/>
<reference evidence="7" key="3">
    <citation type="submission" date="2024-03" db="EMBL/GenBank/DDBJ databases">
        <title>The Genome Sequence of Enterococcus sp. DIV0242b.</title>
        <authorList>
            <consortium name="The Broad Institute Genomics Platform"/>
            <consortium name="The Broad Institute Microbial Omics Core"/>
            <consortium name="The Broad Institute Genomic Center for Infectious Diseases"/>
            <person name="Earl A."/>
            <person name="Manson A."/>
            <person name="Gilmore M."/>
            <person name="Schwartman J."/>
            <person name="Shea T."/>
            <person name="Abouelleil A."/>
            <person name="Cao P."/>
            <person name="Chapman S."/>
            <person name="Cusick C."/>
            <person name="Young S."/>
            <person name="Neafsey D."/>
            <person name="Nusbaum C."/>
            <person name="Birren B."/>
        </authorList>
    </citation>
    <scope>NUCLEOTIDE SEQUENCE</scope>
    <source>
        <strain evidence="7">9E7_DIV0242</strain>
    </source>
</reference>
<dbReference type="GO" id="GO:0003677">
    <property type="term" value="F:DNA binding"/>
    <property type="evidence" value="ECO:0007669"/>
    <property type="project" value="UniProtKB-KW"/>
</dbReference>
<name>A0A242KDR1_9ENTE</name>
<keyword evidence="3" id="KW-0238">DNA-binding</keyword>
<dbReference type="PANTHER" id="PTHR30204:SF69">
    <property type="entry name" value="MERR-FAMILY TRANSCRIPTIONAL REGULATOR"/>
    <property type="match status" value="1"/>
</dbReference>
<dbReference type="Pfam" id="PF06445">
    <property type="entry name" value="GyrI-like"/>
    <property type="match status" value="1"/>
</dbReference>
<dbReference type="Gene3D" id="1.10.1660.10">
    <property type="match status" value="1"/>
</dbReference>
<dbReference type="Proteomes" id="UP000195141">
    <property type="component" value="Chromosome"/>
</dbReference>
<dbReference type="PROSITE" id="PS50937">
    <property type="entry name" value="HTH_MERR_2"/>
    <property type="match status" value="1"/>
</dbReference>
<keyword evidence="4" id="KW-0804">Transcription</keyword>
<dbReference type="GO" id="GO:0003700">
    <property type="term" value="F:DNA-binding transcription factor activity"/>
    <property type="evidence" value="ECO:0007669"/>
    <property type="project" value="InterPro"/>
</dbReference>
<evidence type="ECO:0000256" key="4">
    <source>
        <dbReference type="ARBA" id="ARBA00023163"/>
    </source>
</evidence>
<dbReference type="SMART" id="SM00422">
    <property type="entry name" value="HTH_MERR"/>
    <property type="match status" value="1"/>
</dbReference>
<gene>
    <name evidence="7" type="ORF">A5888_001013</name>
    <name evidence="6" type="ORF">A5888_001024</name>
</gene>
<evidence type="ECO:0000313" key="6">
    <source>
        <dbReference type="EMBL" id="OTP19209.1"/>
    </source>
</evidence>
<accession>A0A242KDR1</accession>
<dbReference type="InterPro" id="IPR009061">
    <property type="entry name" value="DNA-bd_dom_put_sf"/>
</dbReference>
<dbReference type="Pfam" id="PF13411">
    <property type="entry name" value="MerR_1"/>
    <property type="match status" value="1"/>
</dbReference>
<evidence type="ECO:0000256" key="1">
    <source>
        <dbReference type="ARBA" id="ARBA00022491"/>
    </source>
</evidence>
<evidence type="ECO:0000313" key="8">
    <source>
        <dbReference type="Proteomes" id="UP000195141"/>
    </source>
</evidence>
<keyword evidence="8" id="KW-1185">Reference proteome</keyword>
<dbReference type="RefSeq" id="WP_086348110.1">
    <property type="nucleotide sequence ID" value="NZ_CP147247.1"/>
</dbReference>
<evidence type="ECO:0000259" key="5">
    <source>
        <dbReference type="PROSITE" id="PS50937"/>
    </source>
</evidence>
<dbReference type="InterPro" id="IPR047057">
    <property type="entry name" value="MerR_fam"/>
</dbReference>
<dbReference type="SUPFAM" id="SSF55136">
    <property type="entry name" value="Probable bacterial effector-binding domain"/>
    <property type="match status" value="1"/>
</dbReference>
<protein>
    <recommendedName>
        <fullName evidence="5">HTH merR-type domain-containing protein</fullName>
    </recommendedName>
</protein>
<dbReference type="EMBL" id="NGMM01000001">
    <property type="protein sequence ID" value="OTP19209.1"/>
    <property type="molecule type" value="Genomic_DNA"/>
</dbReference>
<dbReference type="InterPro" id="IPR011256">
    <property type="entry name" value="Reg_factor_effector_dom_sf"/>
</dbReference>
<sequence>MNIAQFSKISGVPVSTLHYYDKLALFSPAEKNDQNGYRDYTAEQLSELNKILTLRDSGIKLDAIKAILSKQPDITYLSQMLEENIALLEDEVIDRRNRIQRIQTDLFLLKNGGIPLMNEIIIKQIEPIHGVSIRRSYKKNDPNQTFDAFCEEIWQELEEKIQKYNISLTTPCMTRYFEGLFFDPSSSLIDLEIIEPVIKPIPLKHSEPLQMITLPGQTVVSAIHHGSLSEIGDTFDKMMVWLKTNHYEVNGPIREIYHRVETDPLADQATPVTELQIPITDG</sequence>
<dbReference type="SUPFAM" id="SSF46955">
    <property type="entry name" value="Putative DNA-binding domain"/>
    <property type="match status" value="1"/>
</dbReference>